<dbReference type="Proteomes" id="UP000199088">
    <property type="component" value="Unassembled WGS sequence"/>
</dbReference>
<evidence type="ECO:0000313" key="3">
    <source>
        <dbReference type="Proteomes" id="UP000199088"/>
    </source>
</evidence>
<proteinExistence type="predicted"/>
<name>A0A1H0HPH8_9ACTN</name>
<evidence type="ECO:0000256" key="1">
    <source>
        <dbReference type="SAM" id="MobiDB-lite"/>
    </source>
</evidence>
<dbReference type="STRING" id="1052260.SAMN05660199_01526"/>
<dbReference type="EMBL" id="FNIR01000004">
    <property type="protein sequence ID" value="SDO21048.1"/>
    <property type="molecule type" value="Genomic_DNA"/>
</dbReference>
<feature type="region of interest" description="Disordered" evidence="1">
    <location>
        <begin position="1"/>
        <end position="51"/>
    </location>
</feature>
<dbReference type="OrthoDB" id="5191556at2"/>
<sequence length="89" mass="9524">MDDSPQTAAAPVTAADSLLTPEGTPGPDHPSGPMPAVGTGDESDWCWPPYAPPPPADVPRFDMDGWAPSSTVRRPLVRVGRWTLLYRRG</sequence>
<dbReference type="AlphaFoldDB" id="A0A1H0HPH8"/>
<dbReference type="RefSeq" id="WP_091242479.1">
    <property type="nucleotide sequence ID" value="NZ_FNIR01000004.1"/>
</dbReference>
<reference evidence="3" key="1">
    <citation type="submission" date="2016-10" db="EMBL/GenBank/DDBJ databases">
        <authorList>
            <person name="Varghese N."/>
            <person name="Submissions S."/>
        </authorList>
    </citation>
    <scope>NUCLEOTIDE SEQUENCE [LARGE SCALE GENOMIC DNA]</scope>
    <source>
        <strain evidence="3">DSM 45843</strain>
    </source>
</reference>
<accession>A0A1H0HPH8</accession>
<gene>
    <name evidence="2" type="ORF">SAMN05660199_01526</name>
</gene>
<organism evidence="2 3">
    <name type="scientific">Klenkia soli</name>
    <dbReference type="NCBI Taxonomy" id="1052260"/>
    <lineage>
        <taxon>Bacteria</taxon>
        <taxon>Bacillati</taxon>
        <taxon>Actinomycetota</taxon>
        <taxon>Actinomycetes</taxon>
        <taxon>Geodermatophilales</taxon>
        <taxon>Geodermatophilaceae</taxon>
        <taxon>Klenkia</taxon>
    </lineage>
</organism>
<evidence type="ECO:0000313" key="2">
    <source>
        <dbReference type="EMBL" id="SDO21048.1"/>
    </source>
</evidence>
<keyword evidence="3" id="KW-1185">Reference proteome</keyword>
<protein>
    <submittedName>
        <fullName evidence="2">Uncharacterized protein</fullName>
    </submittedName>
</protein>